<reference evidence="1 2" key="1">
    <citation type="journal article" date="2016" name="Nat. Commun.">
        <title>Thousands of microbial genomes shed light on interconnected biogeochemical processes in an aquifer system.</title>
        <authorList>
            <person name="Anantharaman K."/>
            <person name="Brown C.T."/>
            <person name="Hug L.A."/>
            <person name="Sharon I."/>
            <person name="Castelle C.J."/>
            <person name="Probst A.J."/>
            <person name="Thomas B.C."/>
            <person name="Singh A."/>
            <person name="Wilkins M.J."/>
            <person name="Karaoz U."/>
            <person name="Brodie E.L."/>
            <person name="Williams K.H."/>
            <person name="Hubbard S.S."/>
            <person name="Banfield J.F."/>
        </authorList>
    </citation>
    <scope>NUCLEOTIDE SEQUENCE [LARGE SCALE GENOMIC DNA]</scope>
</reference>
<dbReference type="EMBL" id="MHRF01000002">
    <property type="protein sequence ID" value="OHA18699.1"/>
    <property type="molecule type" value="Genomic_DNA"/>
</dbReference>
<evidence type="ECO:0000313" key="2">
    <source>
        <dbReference type="Proteomes" id="UP000178873"/>
    </source>
</evidence>
<dbReference type="AlphaFoldDB" id="A0A1G2M6F4"/>
<name>A0A1G2M6F4_9BACT</name>
<sequence length="79" mass="8829">MVKYNYLNKGAAMSRFKHPQISLFFPTDRGLVLRSPKGEGGVGRKGCNFILAPSSRKNTLKYPPKSDDNVIVEISLLNF</sequence>
<protein>
    <submittedName>
        <fullName evidence="1">Uncharacterized protein</fullName>
    </submittedName>
</protein>
<comment type="caution">
    <text evidence="1">The sequence shown here is derived from an EMBL/GenBank/DDBJ whole genome shotgun (WGS) entry which is preliminary data.</text>
</comment>
<evidence type="ECO:0000313" key="1">
    <source>
        <dbReference type="EMBL" id="OHA18699.1"/>
    </source>
</evidence>
<proteinExistence type="predicted"/>
<organism evidence="1 2">
    <name type="scientific">Candidatus Taylorbacteria bacterium RIFCSPHIGHO2_01_FULL_46_22b</name>
    <dbReference type="NCBI Taxonomy" id="1802301"/>
    <lineage>
        <taxon>Bacteria</taxon>
        <taxon>Candidatus Tayloriibacteriota</taxon>
    </lineage>
</organism>
<accession>A0A1G2M6F4</accession>
<gene>
    <name evidence="1" type="ORF">A2664_00175</name>
</gene>
<dbReference type="STRING" id="1802301.A2664_00175"/>
<dbReference type="Proteomes" id="UP000178873">
    <property type="component" value="Unassembled WGS sequence"/>
</dbReference>